<accession>A0A160MGW4</accession>
<organism evidence="1 2">
    <name type="scientific">Cytobacillus oceanisediminis 2691</name>
    <dbReference type="NCBI Taxonomy" id="1196031"/>
    <lineage>
        <taxon>Bacteria</taxon>
        <taxon>Bacillati</taxon>
        <taxon>Bacillota</taxon>
        <taxon>Bacilli</taxon>
        <taxon>Bacillales</taxon>
        <taxon>Bacillaceae</taxon>
        <taxon>Cytobacillus</taxon>
    </lineage>
</organism>
<protein>
    <submittedName>
        <fullName evidence="1">Uncharacterized protein</fullName>
    </submittedName>
</protein>
<gene>
    <name evidence="1" type="ORF">A361_25020</name>
</gene>
<dbReference type="Proteomes" id="UP000077856">
    <property type="component" value="Chromosome"/>
</dbReference>
<reference evidence="1 2" key="1">
    <citation type="submission" date="2016-04" db="EMBL/GenBank/DDBJ databases">
        <title>Complete genome sequence of Bacillus oceanisediminis strain 2691.</title>
        <authorList>
            <person name="Jeong H."/>
            <person name="Kim H.J."/>
            <person name="Lee D.-W."/>
        </authorList>
    </citation>
    <scope>NUCLEOTIDE SEQUENCE [LARGE SCALE GENOMIC DNA]</scope>
    <source>
        <strain evidence="1 2">2691</strain>
    </source>
</reference>
<sequence length="59" mass="6819">MMTKKPPSGKVIYFKEKIYKAIKEALGLDRDIQKSDMLGLISLDFVDHPLKICPEKKRL</sequence>
<dbReference type="EMBL" id="CP015506">
    <property type="protein sequence ID" value="AND42273.1"/>
    <property type="molecule type" value="Genomic_DNA"/>
</dbReference>
<evidence type="ECO:0000313" key="2">
    <source>
        <dbReference type="Proteomes" id="UP000077856"/>
    </source>
</evidence>
<proteinExistence type="predicted"/>
<dbReference type="AlphaFoldDB" id="A0A160MGW4"/>
<name>A0A160MGW4_9BACI</name>
<dbReference type="KEGG" id="bon:A361_25020"/>
<evidence type="ECO:0000313" key="1">
    <source>
        <dbReference type="EMBL" id="AND42273.1"/>
    </source>
</evidence>